<gene>
    <name evidence="2" type="ORF">SDC9_159245</name>
</gene>
<dbReference type="AlphaFoldDB" id="A0A645FEB4"/>
<name>A0A645FEB4_9ZZZZ</name>
<evidence type="ECO:0000313" key="2">
    <source>
        <dbReference type="EMBL" id="MPN11936.1"/>
    </source>
</evidence>
<keyword evidence="1" id="KW-0472">Membrane</keyword>
<reference evidence="2" key="1">
    <citation type="submission" date="2019-08" db="EMBL/GenBank/DDBJ databases">
        <authorList>
            <person name="Kucharzyk K."/>
            <person name="Murdoch R.W."/>
            <person name="Higgins S."/>
            <person name="Loffler F."/>
        </authorList>
    </citation>
    <scope>NUCLEOTIDE SEQUENCE</scope>
</reference>
<feature type="transmembrane region" description="Helical" evidence="1">
    <location>
        <begin position="12"/>
        <end position="34"/>
    </location>
</feature>
<keyword evidence="1" id="KW-1133">Transmembrane helix</keyword>
<comment type="caution">
    <text evidence="2">The sequence shown here is derived from an EMBL/GenBank/DDBJ whole genome shotgun (WGS) entry which is preliminary data.</text>
</comment>
<organism evidence="2">
    <name type="scientific">bioreactor metagenome</name>
    <dbReference type="NCBI Taxonomy" id="1076179"/>
    <lineage>
        <taxon>unclassified sequences</taxon>
        <taxon>metagenomes</taxon>
        <taxon>ecological metagenomes</taxon>
    </lineage>
</organism>
<dbReference type="EMBL" id="VSSQ01058206">
    <property type="protein sequence ID" value="MPN11936.1"/>
    <property type="molecule type" value="Genomic_DNA"/>
</dbReference>
<feature type="transmembrane region" description="Helical" evidence="1">
    <location>
        <begin position="40"/>
        <end position="58"/>
    </location>
</feature>
<proteinExistence type="predicted"/>
<accession>A0A645FEB4</accession>
<keyword evidence="1" id="KW-0812">Transmembrane</keyword>
<protein>
    <submittedName>
        <fullName evidence="2">Uncharacterized protein</fullName>
    </submittedName>
</protein>
<sequence>MFIKKFKISKNISLILRLSIYDALTIVLLLTTIILYNHNLILQGTIFITLSFISEMLLKNRLESIGEKHFSIRIYK</sequence>
<evidence type="ECO:0000256" key="1">
    <source>
        <dbReference type="SAM" id="Phobius"/>
    </source>
</evidence>